<feature type="binding site" evidence="5">
    <location>
        <position position="510"/>
    </location>
    <ligand>
        <name>Zn(2+)</name>
        <dbReference type="ChEBI" id="CHEBI:29105"/>
        <label>2</label>
    </ligand>
</feature>
<dbReference type="InterPro" id="IPR023088">
    <property type="entry name" value="PDEase"/>
</dbReference>
<feature type="transmembrane region" description="Helical" evidence="7">
    <location>
        <begin position="124"/>
        <end position="143"/>
    </location>
</feature>
<dbReference type="AlphaFoldDB" id="A0A023B174"/>
<evidence type="ECO:0000313" key="10">
    <source>
        <dbReference type="Proteomes" id="UP000019763"/>
    </source>
</evidence>
<comment type="caution">
    <text evidence="9">The sequence shown here is derived from an EMBL/GenBank/DDBJ whole genome shotgun (WGS) entry which is preliminary data.</text>
</comment>
<dbReference type="GeneID" id="22914689"/>
<protein>
    <recommendedName>
        <fullName evidence="6">Phosphodiesterase</fullName>
        <ecNumber evidence="6">3.1.4.-</ecNumber>
    </recommendedName>
</protein>
<dbReference type="Gene3D" id="1.10.1300.10">
    <property type="entry name" value="3'5'-cyclic nucleotide phosphodiesterase, catalytic domain"/>
    <property type="match status" value="1"/>
</dbReference>
<keyword evidence="2 6" id="KW-0378">Hydrolase</keyword>
<dbReference type="EC" id="3.1.4.-" evidence="6"/>
<evidence type="ECO:0000259" key="8">
    <source>
        <dbReference type="PROSITE" id="PS51845"/>
    </source>
</evidence>
<dbReference type="SUPFAM" id="SSF109604">
    <property type="entry name" value="HD-domain/PDEase-like"/>
    <property type="match status" value="1"/>
</dbReference>
<feature type="binding site" evidence="5">
    <location>
        <position position="509"/>
    </location>
    <ligand>
        <name>Zn(2+)</name>
        <dbReference type="ChEBI" id="CHEBI:29105"/>
        <label>1</label>
    </ligand>
</feature>
<feature type="binding site" evidence="4">
    <location>
        <position position="673"/>
    </location>
    <ligand>
        <name>AMP</name>
        <dbReference type="ChEBI" id="CHEBI:456215"/>
    </ligand>
</feature>
<dbReference type="InterPro" id="IPR003607">
    <property type="entry name" value="HD/PDEase_dom"/>
</dbReference>
<evidence type="ECO:0000256" key="5">
    <source>
        <dbReference type="PIRSR" id="PIRSR623088-3"/>
    </source>
</evidence>
<feature type="binding site" evidence="4">
    <location>
        <position position="621"/>
    </location>
    <ligand>
        <name>AMP</name>
        <dbReference type="ChEBI" id="CHEBI:456215"/>
    </ligand>
</feature>
<feature type="domain" description="PDEase" evidence="8">
    <location>
        <begin position="376"/>
        <end position="740"/>
    </location>
</feature>
<comment type="similarity">
    <text evidence="6">Belongs to the cyclic nucleotide phosphodiesterase family.</text>
</comment>
<evidence type="ECO:0000256" key="2">
    <source>
        <dbReference type="ARBA" id="ARBA00022801"/>
    </source>
</evidence>
<feature type="binding site" evidence="4">
    <location>
        <position position="510"/>
    </location>
    <ligand>
        <name>AMP</name>
        <dbReference type="ChEBI" id="CHEBI:456215"/>
    </ligand>
</feature>
<keyword evidence="10" id="KW-1185">Reference proteome</keyword>
<dbReference type="RefSeq" id="XP_011132267.1">
    <property type="nucleotide sequence ID" value="XM_011133965.1"/>
</dbReference>
<dbReference type="PROSITE" id="PS51845">
    <property type="entry name" value="PDEASE_I_2"/>
    <property type="match status" value="1"/>
</dbReference>
<dbReference type="CDD" id="cd00077">
    <property type="entry name" value="HDc"/>
    <property type="match status" value="1"/>
</dbReference>
<dbReference type="GO" id="GO:0004114">
    <property type="term" value="F:3',5'-cyclic-nucleotide phosphodiesterase activity"/>
    <property type="evidence" value="ECO:0007669"/>
    <property type="project" value="InterPro"/>
</dbReference>
<gene>
    <name evidence="9" type="ORF">GNI_133260</name>
</gene>
<feature type="transmembrane region" description="Helical" evidence="7">
    <location>
        <begin position="66"/>
        <end position="86"/>
    </location>
</feature>
<feature type="transmembrane region" description="Helical" evidence="7">
    <location>
        <begin position="194"/>
        <end position="213"/>
    </location>
</feature>
<dbReference type="eggNOG" id="KOG3689">
    <property type="taxonomic scope" value="Eukaryota"/>
</dbReference>
<evidence type="ECO:0000256" key="4">
    <source>
        <dbReference type="PIRSR" id="PIRSR623088-2"/>
    </source>
</evidence>
<dbReference type="SMART" id="SM00471">
    <property type="entry name" value="HDc"/>
    <property type="match status" value="1"/>
</dbReference>
<keyword evidence="7" id="KW-1133">Transmembrane helix</keyword>
<keyword evidence="7" id="KW-0472">Membrane</keyword>
<name>A0A023B174_GRENI</name>
<evidence type="ECO:0000256" key="6">
    <source>
        <dbReference type="RuleBase" id="RU363067"/>
    </source>
</evidence>
<evidence type="ECO:0000313" key="9">
    <source>
        <dbReference type="EMBL" id="EZG46758.1"/>
    </source>
</evidence>
<dbReference type="GO" id="GO:0046872">
    <property type="term" value="F:metal ion binding"/>
    <property type="evidence" value="ECO:0007669"/>
    <property type="project" value="UniProtKB-KW"/>
</dbReference>
<organism evidence="9 10">
    <name type="scientific">Gregarina niphandrodes</name>
    <name type="common">Septate eugregarine</name>
    <dbReference type="NCBI Taxonomy" id="110365"/>
    <lineage>
        <taxon>Eukaryota</taxon>
        <taxon>Sar</taxon>
        <taxon>Alveolata</taxon>
        <taxon>Apicomplexa</taxon>
        <taxon>Conoidasida</taxon>
        <taxon>Gregarinasina</taxon>
        <taxon>Eugregarinorida</taxon>
        <taxon>Gregarinidae</taxon>
        <taxon>Gregarina</taxon>
    </lineage>
</organism>
<feature type="transmembrane region" description="Helical" evidence="7">
    <location>
        <begin position="98"/>
        <end position="117"/>
    </location>
</feature>
<dbReference type="GO" id="GO:0007165">
    <property type="term" value="P:signal transduction"/>
    <property type="evidence" value="ECO:0007669"/>
    <property type="project" value="InterPro"/>
</dbReference>
<feature type="active site" description="Proton donor" evidence="3">
    <location>
        <position position="469"/>
    </location>
</feature>
<dbReference type="PROSITE" id="PS00126">
    <property type="entry name" value="PDEASE_I_1"/>
    <property type="match status" value="1"/>
</dbReference>
<feature type="binding site" evidence="5">
    <location>
        <position position="473"/>
    </location>
    <ligand>
        <name>Zn(2+)</name>
        <dbReference type="ChEBI" id="CHEBI:29105"/>
        <label>1</label>
    </ligand>
</feature>
<keyword evidence="1 5" id="KW-0479">Metal-binding</keyword>
<dbReference type="Pfam" id="PF00233">
    <property type="entry name" value="PDEase_I"/>
    <property type="match status" value="1"/>
</dbReference>
<dbReference type="InterPro" id="IPR002073">
    <property type="entry name" value="PDEase_catalytic_dom"/>
</dbReference>
<proteinExistence type="inferred from homology"/>
<evidence type="ECO:0000256" key="7">
    <source>
        <dbReference type="SAM" id="Phobius"/>
    </source>
</evidence>
<dbReference type="EMBL" id="AFNH02000991">
    <property type="protein sequence ID" value="EZG46758.1"/>
    <property type="molecule type" value="Genomic_DNA"/>
</dbReference>
<feature type="transmembrane region" description="Helical" evidence="7">
    <location>
        <begin position="225"/>
        <end position="245"/>
    </location>
</feature>
<sequence length="782" mass="90166">MKSDDVSRHNGGDIVKGIWRRGMSRENRECDPNDREVRWFPTAFRSKILERSYIESERRKLRQRTVPLSILWTMITVVYWLVFARFVDRKGHWSKHHIIYHSLNLVAVVSCVGVSLFQRSTTAWAEFSVLLLISIPSLCWALWSGYCSAVFHNVSSDMEDVQYKVWMDNVVHTFVMVLLVSFDQILQVRGCVAIVTHTLLLLCYIAFRIQGIITHYRVKTGDVAFVYTDILNIVVVAGLTIMVFSGRTIHEMRERIRFIRNRETRRKLSSMKQEQLRHHVKHGDATTAVERLVSMLSKSQLEVRELAFEISGYGDIRMIEADEILRQCKDLVINCDNLFSVKDLAGHTNRTVYDIATMYSTKASEFVLPHSARVPTGGEWLTTMDINTHFSAYGDLYLDTPKADFDSVRNALKDPFSYDTITVTQQPQGFQKFGYALITPYLESLDITPLRMYAYLGMIENHYNDNPYHNRGHGLGVALIGQVLTNVMGNVFHPAADERGILILSCLCHDVGHPGLNNAFYVSEGKTMGALYNDRAILENYHCFVTFRLAQLHQGSNIFRELRPAAYRRVRKDIIQLILATDMSAHFALISEWRLKRESGKEIRSAEDRINIYKMIIKLSDLSHALYDWELHTKWSLRISEEFYQQGDLEEQLGLPRSPLCNRAEHSRFAKNQCGFLEFVVLPLGTEVAALAGYMPSSSSMEFVSIKRDAYLDTPVEDPQSIVERIKSNLERWKQSTHLRWEMPPLPKIQSFDLPFMIIKQYMLAKLQPPEDPNRNVIRGLR</sequence>
<dbReference type="Proteomes" id="UP000019763">
    <property type="component" value="Unassembled WGS sequence"/>
</dbReference>
<keyword evidence="7" id="KW-0812">Transmembrane</keyword>
<accession>A0A023B174</accession>
<dbReference type="VEuPathDB" id="CryptoDB:GNI_133260"/>
<evidence type="ECO:0000256" key="1">
    <source>
        <dbReference type="ARBA" id="ARBA00022723"/>
    </source>
</evidence>
<dbReference type="InterPro" id="IPR023174">
    <property type="entry name" value="PDEase_CS"/>
</dbReference>
<dbReference type="OrthoDB" id="189220at2759"/>
<comment type="cofactor">
    <cofactor evidence="6">
        <name>a divalent metal cation</name>
        <dbReference type="ChEBI" id="CHEBI:60240"/>
    </cofactor>
    <text evidence="6">Binds 2 divalent metal cations per subunit. Site 1 may preferentially bind zinc ions, while site 2 has a preference for magnesium and/or manganese ions.</text>
</comment>
<dbReference type="PANTHER" id="PTHR11347">
    <property type="entry name" value="CYCLIC NUCLEOTIDE PHOSPHODIESTERASE"/>
    <property type="match status" value="1"/>
</dbReference>
<dbReference type="InterPro" id="IPR036971">
    <property type="entry name" value="PDEase_catalytic_dom_sf"/>
</dbReference>
<feature type="binding site" evidence="5">
    <location>
        <position position="510"/>
    </location>
    <ligand>
        <name>Zn(2+)</name>
        <dbReference type="ChEBI" id="CHEBI:29105"/>
        <label>1</label>
    </ligand>
</feature>
<evidence type="ECO:0000256" key="3">
    <source>
        <dbReference type="PIRSR" id="PIRSR623088-1"/>
    </source>
</evidence>
<feature type="binding site" evidence="5">
    <location>
        <position position="621"/>
    </location>
    <ligand>
        <name>Zn(2+)</name>
        <dbReference type="ChEBI" id="CHEBI:29105"/>
        <label>1</label>
    </ligand>
</feature>
<feature type="binding site" evidence="4">
    <location>
        <begin position="469"/>
        <end position="473"/>
    </location>
    <ligand>
        <name>AMP</name>
        <dbReference type="ChEBI" id="CHEBI:456215"/>
    </ligand>
</feature>
<reference evidence="9" key="1">
    <citation type="submission" date="2013-12" db="EMBL/GenBank/DDBJ databases">
        <authorList>
            <person name="Omoto C.K."/>
            <person name="Sibley D."/>
            <person name="Venepally P."/>
            <person name="Hadjithomas M."/>
            <person name="Karamycheva S."/>
            <person name="Brunk B."/>
            <person name="Roos D."/>
            <person name="Caler E."/>
            <person name="Lorenzi H."/>
        </authorList>
    </citation>
    <scope>NUCLEOTIDE SEQUENCE</scope>
</reference>
<dbReference type="PRINTS" id="PR00387">
    <property type="entry name" value="PDIESTERASE1"/>
</dbReference>